<keyword evidence="9" id="KW-0238">DNA-binding</keyword>
<comment type="function">
    <text evidence="9">5'-&gt;3' double-stranded DNA exonuclease which may also possess a cryptic 3'-&gt;5' double-stranded DNA exonuclease activity. Functions in DNA mismatch repair.</text>
</comment>
<dbReference type="SUPFAM" id="SSF88723">
    <property type="entry name" value="PIN domain-like"/>
    <property type="match status" value="1"/>
</dbReference>
<evidence type="ECO:0000256" key="5">
    <source>
        <dbReference type="ARBA" id="ARBA00022801"/>
    </source>
</evidence>
<name>A0A3M6VKC2_9STRA</name>
<evidence type="ECO:0000256" key="3">
    <source>
        <dbReference type="ARBA" id="ARBA00022722"/>
    </source>
</evidence>
<dbReference type="SUPFAM" id="SSF47807">
    <property type="entry name" value="5' to 3' exonuclease, C-terminal subdomain"/>
    <property type="match status" value="1"/>
</dbReference>
<evidence type="ECO:0000256" key="6">
    <source>
        <dbReference type="ARBA" id="ARBA00023128"/>
    </source>
</evidence>
<dbReference type="SMART" id="SM00485">
    <property type="entry name" value="XPGN"/>
    <property type="match status" value="1"/>
</dbReference>
<evidence type="ECO:0000256" key="2">
    <source>
        <dbReference type="ARBA" id="ARBA00022553"/>
    </source>
</evidence>
<keyword evidence="9" id="KW-0228">DNA excision</keyword>
<proteinExistence type="inferred from homology"/>
<dbReference type="InterPro" id="IPR044752">
    <property type="entry name" value="PIN-like_EXO1"/>
</dbReference>
<keyword evidence="14" id="KW-1185">Reference proteome</keyword>
<gene>
    <name evidence="13" type="ORF">DD238_004527</name>
</gene>
<dbReference type="PANTHER" id="PTHR11081">
    <property type="entry name" value="FLAP ENDONUCLEASE FAMILY MEMBER"/>
    <property type="match status" value="1"/>
</dbReference>
<keyword evidence="4 9" id="KW-0227">DNA damage</keyword>
<dbReference type="Pfam" id="PF00867">
    <property type="entry name" value="XPG_I"/>
    <property type="match status" value="1"/>
</dbReference>
<dbReference type="InterPro" id="IPR029060">
    <property type="entry name" value="PIN-like_dom_sf"/>
</dbReference>
<keyword evidence="6" id="KW-0496">Mitochondrion</keyword>
<keyword evidence="7 9" id="KW-0234">DNA repair</keyword>
<dbReference type="CDD" id="cd09901">
    <property type="entry name" value="H3TH_FEN1-like"/>
    <property type="match status" value="1"/>
</dbReference>
<feature type="compositionally biased region" description="Polar residues" evidence="10">
    <location>
        <begin position="597"/>
        <end position="607"/>
    </location>
</feature>
<dbReference type="GO" id="GO:0046872">
    <property type="term" value="F:metal ion binding"/>
    <property type="evidence" value="ECO:0007669"/>
    <property type="project" value="UniProtKB-UniRule"/>
</dbReference>
<dbReference type="Gene3D" id="3.40.50.1010">
    <property type="entry name" value="5'-nuclease"/>
    <property type="match status" value="1"/>
</dbReference>
<dbReference type="VEuPathDB" id="FungiDB:DD237_005902"/>
<dbReference type="STRING" id="542832.A0A3M6VKC2"/>
<dbReference type="PANTHER" id="PTHR11081:SF8">
    <property type="entry name" value="EXONUCLEASE 1"/>
    <property type="match status" value="1"/>
</dbReference>
<dbReference type="GO" id="GO:0035312">
    <property type="term" value="F:5'-3' DNA exonuclease activity"/>
    <property type="evidence" value="ECO:0007669"/>
    <property type="project" value="UniProtKB-UniRule"/>
</dbReference>
<dbReference type="PROSITE" id="PS00842">
    <property type="entry name" value="XPG_2"/>
    <property type="match status" value="1"/>
</dbReference>
<dbReference type="GO" id="GO:0003677">
    <property type="term" value="F:DNA binding"/>
    <property type="evidence" value="ECO:0007669"/>
    <property type="project" value="UniProtKB-UniRule"/>
</dbReference>
<keyword evidence="8 9" id="KW-0539">Nucleus</keyword>
<comment type="cofactor">
    <cofactor evidence="9">
        <name>Mg(2+)</name>
        <dbReference type="ChEBI" id="CHEBI:18420"/>
    </cofactor>
    <text evidence="9">Binds 2 magnesium ions per subunit. They probably participate in the reaction catalyzed by the enzyme. May bind an additional third magnesium ion after substrate binding.</text>
</comment>
<comment type="similarity">
    <text evidence="9">Belongs to the XPG/RAD2 endonuclease family. EXO1 subfamily.</text>
</comment>
<sequence>MGIDGFLRQLNDAVDKTHVQRFTGQTLVVDALSWLYKACYGCALELSIGQETDQYVQCMLRKVNMIRSYGVAQVVLVFDGQRLPLKSLTQEKRQKHKEENRRRALQAMAVSKQLQGADRQDEVNKAYQLFQRSVSITPRIISTVINALREAGIPFVVAPFEADAQMVWMCKEGLAAGIVTEDSDVVVYCLTANVSCPVLVKLEDNGTAQAVSRSILHKNSAKTASNALLRKIHYLTSGEKEATRMFVQACVLAGCDFIDSLPNMGFATAVKHIFNFRGAPAHLRVQRLVSKLSSSGTKVPSNFMQEFFKAETIFFHHIIFNPQKRSCELLVDEKHINCFPDVLQRAKESLGITLTDEVGLTSSTQQEDLHAVATTTKSFLGEVLSREIIEKIYKGEVCARTLCLLSDSPTSSQKQESFTGSQSGQSLTAFRETRSEFNDHARKISQGFSTIVRQREVKQLSLIATARQSEIKKCSQANKRAESLQTLMSVYKTASVVTTTATNEAVKQSTLTVRTRETDSKHFNGGKNNSKADVLGASASILSSTVSEVKASKVTAMKDLIAKHSPSVQAAKSRNVQKKSLKKVTSQNAPESRKRSQPGTKSENSSAACKKARTLEQKSMPDGSRTTLLDFFQQQQ</sequence>
<evidence type="ECO:0000256" key="1">
    <source>
        <dbReference type="ARBA" id="ARBA00004123"/>
    </source>
</evidence>
<dbReference type="GO" id="GO:0006281">
    <property type="term" value="P:DNA repair"/>
    <property type="evidence" value="ECO:0007669"/>
    <property type="project" value="UniProtKB-UniRule"/>
</dbReference>
<evidence type="ECO:0000259" key="12">
    <source>
        <dbReference type="SMART" id="SM00485"/>
    </source>
</evidence>
<keyword evidence="3 9" id="KW-0540">Nuclease</keyword>
<dbReference type="InterPro" id="IPR006086">
    <property type="entry name" value="XPG-I_dom"/>
</dbReference>
<keyword evidence="2" id="KW-0597">Phosphoprotein</keyword>
<feature type="compositionally biased region" description="Polar residues" evidence="10">
    <location>
        <begin position="624"/>
        <end position="636"/>
    </location>
</feature>
<accession>A0A3M6VKC2</accession>
<keyword evidence="9" id="KW-0267">Excision nuclease</keyword>
<dbReference type="PRINTS" id="PR00853">
    <property type="entry name" value="XPGRADSUPER"/>
</dbReference>
<feature type="domain" description="XPG N-terminal" evidence="12">
    <location>
        <begin position="1"/>
        <end position="100"/>
    </location>
</feature>
<dbReference type="EC" id="3.1.-.-" evidence="9"/>
<evidence type="ECO:0000313" key="14">
    <source>
        <dbReference type="Proteomes" id="UP000282087"/>
    </source>
</evidence>
<evidence type="ECO:0000256" key="9">
    <source>
        <dbReference type="RuleBase" id="RU910737"/>
    </source>
</evidence>
<protein>
    <recommendedName>
        <fullName evidence="9">Exonuclease 1</fullName>
        <ecNumber evidence="9">3.1.-.-</ecNumber>
    </recommendedName>
</protein>
<evidence type="ECO:0000256" key="8">
    <source>
        <dbReference type="ARBA" id="ARBA00023242"/>
    </source>
</evidence>
<dbReference type="FunFam" id="3.40.50.1010:FF:000002">
    <property type="entry name" value="Exonuclease 1, putative"/>
    <property type="match status" value="1"/>
</dbReference>
<keyword evidence="9" id="KW-0479">Metal-binding</keyword>
<dbReference type="Gene3D" id="1.10.150.20">
    <property type="entry name" value="5' to 3' exonuclease, C-terminal subdomain"/>
    <property type="match status" value="1"/>
</dbReference>
<dbReference type="InterPro" id="IPR036279">
    <property type="entry name" value="5-3_exonuclease_C_sf"/>
</dbReference>
<dbReference type="CDD" id="cd09857">
    <property type="entry name" value="PIN_EXO1"/>
    <property type="match status" value="1"/>
</dbReference>
<evidence type="ECO:0000256" key="4">
    <source>
        <dbReference type="ARBA" id="ARBA00022763"/>
    </source>
</evidence>
<dbReference type="GO" id="GO:0017108">
    <property type="term" value="F:5'-flap endonuclease activity"/>
    <property type="evidence" value="ECO:0007669"/>
    <property type="project" value="TreeGrafter"/>
</dbReference>
<organism evidence="13 14">
    <name type="scientific">Peronospora effusa</name>
    <dbReference type="NCBI Taxonomy" id="542832"/>
    <lineage>
        <taxon>Eukaryota</taxon>
        <taxon>Sar</taxon>
        <taxon>Stramenopiles</taxon>
        <taxon>Oomycota</taxon>
        <taxon>Peronosporomycetes</taxon>
        <taxon>Peronosporales</taxon>
        <taxon>Peronosporaceae</taxon>
        <taxon>Peronospora</taxon>
    </lineage>
</organism>
<evidence type="ECO:0000259" key="11">
    <source>
        <dbReference type="SMART" id="SM00484"/>
    </source>
</evidence>
<keyword evidence="9" id="KW-0460">Magnesium</keyword>
<dbReference type="AlphaFoldDB" id="A0A3M6VKC2"/>
<comment type="subcellular location">
    <subcellularLocation>
        <location evidence="1 9">Nucleus</location>
    </subcellularLocation>
</comment>
<comment type="caution">
    <text evidence="13">The sequence shown here is derived from an EMBL/GenBank/DDBJ whole genome shotgun (WGS) entry which is preliminary data.</text>
</comment>
<feature type="region of interest" description="Disordered" evidence="10">
    <location>
        <begin position="566"/>
        <end position="636"/>
    </location>
</feature>
<dbReference type="SMART" id="SM00484">
    <property type="entry name" value="XPGI"/>
    <property type="match status" value="1"/>
</dbReference>
<dbReference type="EMBL" id="QLLG01000200">
    <property type="protein sequence ID" value="RMX66521.1"/>
    <property type="molecule type" value="Genomic_DNA"/>
</dbReference>
<dbReference type="GO" id="GO:0005634">
    <property type="term" value="C:nucleus"/>
    <property type="evidence" value="ECO:0007669"/>
    <property type="project" value="UniProtKB-SubCell"/>
</dbReference>
<keyword evidence="9" id="KW-0269">Exonuclease</keyword>
<feature type="domain" description="XPG-I" evidence="11">
    <location>
        <begin position="149"/>
        <end position="234"/>
    </location>
</feature>
<dbReference type="Pfam" id="PF00752">
    <property type="entry name" value="XPG_N"/>
    <property type="match status" value="1"/>
</dbReference>
<keyword evidence="5 9" id="KW-0378">Hydrolase</keyword>
<dbReference type="InterPro" id="IPR006085">
    <property type="entry name" value="XPG_DNA_repair_N"/>
</dbReference>
<evidence type="ECO:0000256" key="7">
    <source>
        <dbReference type="ARBA" id="ARBA00023204"/>
    </source>
</evidence>
<reference evidence="13 14" key="1">
    <citation type="submission" date="2018-06" db="EMBL/GenBank/DDBJ databases">
        <title>Comparative genomics of downy mildews reveals potential adaptations to biotrophy.</title>
        <authorList>
            <person name="Fletcher K."/>
            <person name="Klosterman S.J."/>
            <person name="Derevnina L."/>
            <person name="Martin F."/>
            <person name="Koike S."/>
            <person name="Reyes Chin-Wo S."/>
            <person name="Mou B."/>
            <person name="Michelmore R."/>
        </authorList>
    </citation>
    <scope>NUCLEOTIDE SEQUENCE [LARGE SCALE GENOMIC DNA]</scope>
    <source>
        <strain evidence="13 14">R14</strain>
    </source>
</reference>
<dbReference type="Proteomes" id="UP000282087">
    <property type="component" value="Unassembled WGS sequence"/>
</dbReference>
<dbReference type="InterPro" id="IPR019974">
    <property type="entry name" value="XPG_CS"/>
</dbReference>
<evidence type="ECO:0000256" key="10">
    <source>
        <dbReference type="SAM" id="MobiDB-lite"/>
    </source>
</evidence>
<dbReference type="InterPro" id="IPR006084">
    <property type="entry name" value="XPG/Rad2"/>
</dbReference>
<evidence type="ECO:0000313" key="13">
    <source>
        <dbReference type="EMBL" id="RMX66521.1"/>
    </source>
</evidence>